<evidence type="ECO:0000313" key="3">
    <source>
        <dbReference type="Proteomes" id="UP000501558"/>
    </source>
</evidence>
<gene>
    <name evidence="2" type="ORF">GU334_01000</name>
</gene>
<feature type="transmembrane region" description="Helical" evidence="1">
    <location>
        <begin position="6"/>
        <end position="26"/>
    </location>
</feature>
<keyword evidence="1" id="KW-1133">Transmembrane helix</keyword>
<protein>
    <submittedName>
        <fullName evidence="2">DUF2304 family protein</fullName>
    </submittedName>
</protein>
<reference evidence="2 3" key="1">
    <citation type="submission" date="2019-12" db="EMBL/GenBank/DDBJ databases">
        <title>Whole genome sequences of Lactococcus raffinolactis strains isolated from sewage.</title>
        <authorList>
            <person name="Ybazeta G."/>
            <person name="Ross M."/>
            <person name="Brabant-Kirwan D."/>
            <person name="Saleh M."/>
            <person name="Dillon J.A."/>
            <person name="Splinter K."/>
            <person name="Nokhbeh R."/>
        </authorList>
    </citation>
    <scope>NUCLEOTIDE SEQUENCE [LARGE SCALE GENOMIC DNA]</scope>
    <source>
        <strain evidence="2 3">Lr_19_14</strain>
    </source>
</reference>
<evidence type="ECO:0000313" key="2">
    <source>
        <dbReference type="EMBL" id="QIW57575.1"/>
    </source>
</evidence>
<organism evidence="2 3">
    <name type="scientific">Pseudolactococcus raffinolactis</name>
    <dbReference type="NCBI Taxonomy" id="1366"/>
    <lineage>
        <taxon>Bacteria</taxon>
        <taxon>Bacillati</taxon>
        <taxon>Bacillota</taxon>
        <taxon>Bacilli</taxon>
        <taxon>Lactobacillales</taxon>
        <taxon>Streptococcaceae</taxon>
        <taxon>Pseudolactococcus</taxon>
    </lineage>
</organism>
<keyword evidence="1" id="KW-0472">Membrane</keyword>
<keyword evidence="1" id="KW-0812">Transmembrane</keyword>
<name>A0AAE7CRK6_9LACT</name>
<proteinExistence type="predicted"/>
<sequence length="129" mass="14315">MMPLQLQIIAIILSVIFFGLTIQLVRKGRAEVRQMRKWLLLAVIILIGALVPAVGTQIANMLGIVNLTSLALFTLTGILLIFSLNAHMSLINAEKQIKILTQEVSLLKKEVREFDDGKKKGNASISHQR</sequence>
<dbReference type="InterPro" id="IPR019277">
    <property type="entry name" value="DUF2304"/>
</dbReference>
<dbReference type="AlphaFoldDB" id="A0AAE7CRK6"/>
<feature type="transmembrane region" description="Helical" evidence="1">
    <location>
        <begin position="38"/>
        <end position="58"/>
    </location>
</feature>
<dbReference type="Proteomes" id="UP000501558">
    <property type="component" value="Chromosome"/>
</dbReference>
<accession>A0AAE7CRK6</accession>
<evidence type="ECO:0000256" key="1">
    <source>
        <dbReference type="SAM" id="Phobius"/>
    </source>
</evidence>
<feature type="transmembrane region" description="Helical" evidence="1">
    <location>
        <begin position="64"/>
        <end position="86"/>
    </location>
</feature>
<dbReference type="EMBL" id="CP047628">
    <property type="protein sequence ID" value="QIW57575.1"/>
    <property type="molecule type" value="Genomic_DNA"/>
</dbReference>
<keyword evidence="3" id="KW-1185">Reference proteome</keyword>
<dbReference type="Pfam" id="PF10066">
    <property type="entry name" value="DUF2304"/>
    <property type="match status" value="1"/>
</dbReference>